<dbReference type="SUPFAM" id="SSF55604">
    <property type="entry name" value="Glucose permease domain IIB"/>
    <property type="match status" value="1"/>
</dbReference>
<keyword evidence="5" id="KW-0808">Transferase</keyword>
<keyword evidence="9" id="KW-1133">Transmembrane helix</keyword>
<evidence type="ECO:0000259" key="12">
    <source>
        <dbReference type="PROSITE" id="PS51098"/>
    </source>
</evidence>
<dbReference type="InterPro" id="IPR001996">
    <property type="entry name" value="PTS_IIB_1"/>
</dbReference>
<gene>
    <name evidence="13" type="ORF">QJU78_01295</name>
</gene>
<comment type="subcellular location">
    <subcellularLocation>
        <location evidence="1">Cell membrane</location>
        <topology evidence="1">Multi-pass membrane protein</topology>
    </subcellularLocation>
</comment>
<feature type="active site" description="Phosphocysteine intermediate; for EIIB activity" evidence="11">
    <location>
        <position position="51"/>
    </location>
</feature>
<keyword evidence="6" id="KW-0598">Phosphotransferase system</keyword>
<sequence>MGILDSLKNLCCCSKKATDENNYSALSLDEKASKFIDAVGGKANIENIEFCITRLRLTLNDRSLVNKGELTKLGSKGNVKVGDKGLQIIIGSKAEEIANLMQSKI</sequence>
<name>A0AAW8CLA9_9PAST</name>
<evidence type="ECO:0000256" key="8">
    <source>
        <dbReference type="ARBA" id="ARBA00022777"/>
    </source>
</evidence>
<dbReference type="GO" id="GO:0016301">
    <property type="term" value="F:kinase activity"/>
    <property type="evidence" value="ECO:0007669"/>
    <property type="project" value="UniProtKB-KW"/>
</dbReference>
<evidence type="ECO:0000256" key="4">
    <source>
        <dbReference type="ARBA" id="ARBA00022597"/>
    </source>
</evidence>
<evidence type="ECO:0000256" key="11">
    <source>
        <dbReference type="PROSITE-ProRule" id="PRU00421"/>
    </source>
</evidence>
<keyword evidence="3" id="KW-1003">Cell membrane</keyword>
<keyword evidence="2" id="KW-0813">Transport</keyword>
<dbReference type="FunFam" id="3.30.1360.60:FF:000001">
    <property type="entry name" value="PTS system glucose-specific IIBC component PtsG"/>
    <property type="match status" value="1"/>
</dbReference>
<dbReference type="Pfam" id="PF00367">
    <property type="entry name" value="PTS_EIIB"/>
    <property type="match status" value="1"/>
</dbReference>
<evidence type="ECO:0000256" key="10">
    <source>
        <dbReference type="ARBA" id="ARBA00023136"/>
    </source>
</evidence>
<keyword evidence="7" id="KW-0812">Transmembrane</keyword>
<dbReference type="GO" id="GO:0090563">
    <property type="term" value="F:protein-phosphocysteine-sugar phosphotransferase activity"/>
    <property type="evidence" value="ECO:0007669"/>
    <property type="project" value="TreeGrafter"/>
</dbReference>
<dbReference type="InterPro" id="IPR018113">
    <property type="entry name" value="PTrfase_EIIB_Cys"/>
</dbReference>
<keyword evidence="8" id="KW-0418">Kinase</keyword>
<dbReference type="Gene3D" id="3.30.1360.60">
    <property type="entry name" value="Glucose permease domain IIB"/>
    <property type="match status" value="1"/>
</dbReference>
<dbReference type="PROSITE" id="PS51098">
    <property type="entry name" value="PTS_EIIB_TYPE_1"/>
    <property type="match status" value="1"/>
</dbReference>
<feature type="domain" description="PTS EIIB type-1" evidence="12">
    <location>
        <begin position="29"/>
        <end position="105"/>
    </location>
</feature>
<dbReference type="GO" id="GO:0009401">
    <property type="term" value="P:phosphoenolpyruvate-dependent sugar phosphotransferase system"/>
    <property type="evidence" value="ECO:0007669"/>
    <property type="project" value="UniProtKB-KW"/>
</dbReference>
<dbReference type="InterPro" id="IPR036878">
    <property type="entry name" value="Glu_permease_IIB"/>
</dbReference>
<dbReference type="InterPro" id="IPR050429">
    <property type="entry name" value="PTS_Glucose_EIICBA"/>
</dbReference>
<evidence type="ECO:0000256" key="9">
    <source>
        <dbReference type="ARBA" id="ARBA00022989"/>
    </source>
</evidence>
<evidence type="ECO:0000256" key="2">
    <source>
        <dbReference type="ARBA" id="ARBA00022448"/>
    </source>
</evidence>
<evidence type="ECO:0000313" key="14">
    <source>
        <dbReference type="Proteomes" id="UP001230466"/>
    </source>
</evidence>
<dbReference type="GO" id="GO:0008982">
    <property type="term" value="F:protein-N(PI)-phosphohistidine-sugar phosphotransferase activity"/>
    <property type="evidence" value="ECO:0007669"/>
    <property type="project" value="InterPro"/>
</dbReference>
<evidence type="ECO:0000256" key="1">
    <source>
        <dbReference type="ARBA" id="ARBA00004651"/>
    </source>
</evidence>
<proteinExistence type="predicted"/>
<dbReference type="Proteomes" id="UP001230466">
    <property type="component" value="Unassembled WGS sequence"/>
</dbReference>
<dbReference type="PROSITE" id="PS01035">
    <property type="entry name" value="PTS_EIIB_TYPE_1_CYS"/>
    <property type="match status" value="1"/>
</dbReference>
<reference evidence="13" key="1">
    <citation type="journal article" date="2023" name="Front. Microbiol.">
        <title>Phylogeography and host specificity of Pasteurellaceae pathogenic to sea-farmed fish in the north-east Atlantic.</title>
        <authorList>
            <person name="Gulla S."/>
            <person name="Colquhoun D.J."/>
            <person name="Olsen A.B."/>
            <person name="Spilsberg B."/>
            <person name="Lagesen K."/>
            <person name="Aakesson C.P."/>
            <person name="Strom S."/>
            <person name="Manji F."/>
            <person name="Birkbeck T.H."/>
            <person name="Nilsen H.K."/>
        </authorList>
    </citation>
    <scope>NUCLEOTIDE SEQUENCE</scope>
    <source>
        <strain evidence="13">VIB1234</strain>
    </source>
</reference>
<dbReference type="NCBIfam" id="TIGR00826">
    <property type="entry name" value="EIIB_glc"/>
    <property type="match status" value="1"/>
</dbReference>
<evidence type="ECO:0000256" key="3">
    <source>
        <dbReference type="ARBA" id="ARBA00022475"/>
    </source>
</evidence>
<evidence type="ECO:0000256" key="7">
    <source>
        <dbReference type="ARBA" id="ARBA00022692"/>
    </source>
</evidence>
<dbReference type="GO" id="GO:0005886">
    <property type="term" value="C:plasma membrane"/>
    <property type="evidence" value="ECO:0007669"/>
    <property type="project" value="UniProtKB-SubCell"/>
</dbReference>
<organism evidence="13 14">
    <name type="scientific">Pasteurella atlantica</name>
    <dbReference type="NCBI Taxonomy" id="2827233"/>
    <lineage>
        <taxon>Bacteria</taxon>
        <taxon>Pseudomonadati</taxon>
        <taxon>Pseudomonadota</taxon>
        <taxon>Gammaproteobacteria</taxon>
        <taxon>Pasteurellales</taxon>
        <taxon>Pasteurellaceae</taxon>
        <taxon>Pasteurella</taxon>
    </lineage>
</organism>
<comment type="caution">
    <text evidence="13">The sequence shown here is derived from an EMBL/GenBank/DDBJ whole genome shotgun (WGS) entry which is preliminary data.</text>
</comment>
<accession>A0AAW8CLA9</accession>
<dbReference type="PANTHER" id="PTHR30009">
    <property type="entry name" value="CYTOCHROME C-TYPE SYNTHESIS PROTEIN AND PTS TRANSMEMBRANE COMPONENT"/>
    <property type="match status" value="1"/>
</dbReference>
<evidence type="ECO:0000256" key="6">
    <source>
        <dbReference type="ARBA" id="ARBA00022683"/>
    </source>
</evidence>
<dbReference type="EMBL" id="JASAYJ010000002">
    <property type="protein sequence ID" value="MDP8186421.1"/>
    <property type="molecule type" value="Genomic_DNA"/>
</dbReference>
<dbReference type="AlphaFoldDB" id="A0AAW8CLA9"/>
<evidence type="ECO:0000313" key="13">
    <source>
        <dbReference type="EMBL" id="MDP8186421.1"/>
    </source>
</evidence>
<protein>
    <submittedName>
        <fullName evidence="13">PTS glucose/sucrose transporter subunit IIB</fullName>
    </submittedName>
</protein>
<dbReference type="CDD" id="cd00212">
    <property type="entry name" value="PTS_IIB_glc"/>
    <property type="match status" value="1"/>
</dbReference>
<dbReference type="RefSeq" id="WP_211597086.1">
    <property type="nucleotide sequence ID" value="NZ_JAGRQI010000002.1"/>
</dbReference>
<keyword evidence="10" id="KW-0472">Membrane</keyword>
<evidence type="ECO:0000256" key="5">
    <source>
        <dbReference type="ARBA" id="ARBA00022679"/>
    </source>
</evidence>
<keyword evidence="4" id="KW-0762">Sugar transport</keyword>